<sequence length="153" mass="16608">MLINNAGYGAYGAIETVPISTAKRQFEVNLFGTARLIQAVLPLMRAQHSGRIINVTSIAGKIYQPLGGWYVATKHALEGLSDTLRSEVKSFGIQVVIVEPGLIQTEWAKIADQNLQTNTTAKAYAPLTAKTDALLKLAYRWASDPHVIAQVMG</sequence>
<evidence type="ECO:0000256" key="1">
    <source>
        <dbReference type="ARBA" id="ARBA00006484"/>
    </source>
</evidence>
<protein>
    <submittedName>
        <fullName evidence="3">Short chain dehydrogenase</fullName>
    </submittedName>
</protein>
<dbReference type="InterPro" id="IPR020904">
    <property type="entry name" value="Sc_DH/Rdtase_CS"/>
</dbReference>
<dbReference type="PANTHER" id="PTHR43976:SF16">
    <property type="entry name" value="SHORT-CHAIN DEHYDROGENASE_REDUCTASE FAMILY PROTEIN"/>
    <property type="match status" value="1"/>
</dbReference>
<dbReference type="InterPro" id="IPR036291">
    <property type="entry name" value="NAD(P)-bd_dom_sf"/>
</dbReference>
<dbReference type="PROSITE" id="PS00061">
    <property type="entry name" value="ADH_SHORT"/>
    <property type="match status" value="1"/>
</dbReference>
<dbReference type="Gene3D" id="3.40.50.720">
    <property type="entry name" value="NAD(P)-binding Rossmann-like Domain"/>
    <property type="match status" value="1"/>
</dbReference>
<dbReference type="PATRIC" id="fig|1423726.3.peg.2383"/>
<name>A0A0R1GZH9_9LACO</name>
<dbReference type="SUPFAM" id="SSF51735">
    <property type="entry name" value="NAD(P)-binding Rossmann-fold domains"/>
    <property type="match status" value="1"/>
</dbReference>
<reference evidence="3 4" key="1">
    <citation type="journal article" date="2015" name="Genome Announc.">
        <title>Expanding the biotechnology potential of lactobacilli through comparative genomics of 213 strains and associated genera.</title>
        <authorList>
            <person name="Sun Z."/>
            <person name="Harris H.M."/>
            <person name="McCann A."/>
            <person name="Guo C."/>
            <person name="Argimon S."/>
            <person name="Zhang W."/>
            <person name="Yang X."/>
            <person name="Jeffery I.B."/>
            <person name="Cooney J.C."/>
            <person name="Kagawa T.F."/>
            <person name="Liu W."/>
            <person name="Song Y."/>
            <person name="Salvetti E."/>
            <person name="Wrobel A."/>
            <person name="Rasinkangas P."/>
            <person name="Parkhill J."/>
            <person name="Rea M.C."/>
            <person name="O'Sullivan O."/>
            <person name="Ritari J."/>
            <person name="Douillard F.P."/>
            <person name="Paul Ross R."/>
            <person name="Yang R."/>
            <person name="Briner A.E."/>
            <person name="Felis G.E."/>
            <person name="de Vos W.M."/>
            <person name="Barrangou R."/>
            <person name="Klaenhammer T.R."/>
            <person name="Caufield P.W."/>
            <person name="Cui Y."/>
            <person name="Zhang H."/>
            <person name="O'Toole P.W."/>
        </authorList>
    </citation>
    <scope>NUCLEOTIDE SEQUENCE [LARGE SCALE GENOMIC DNA]</scope>
    <source>
        <strain evidence="3 4">DSM 20003</strain>
    </source>
</reference>
<comment type="caution">
    <text evidence="3">The sequence shown here is derived from an EMBL/GenBank/DDBJ whole genome shotgun (WGS) entry which is preliminary data.</text>
</comment>
<accession>A0A0R1GZH9</accession>
<gene>
    <name evidence="3" type="ORF">FC07_GL002297</name>
</gene>
<keyword evidence="2" id="KW-0560">Oxidoreductase</keyword>
<dbReference type="EMBL" id="AZDA01000039">
    <property type="protein sequence ID" value="KRK39803.1"/>
    <property type="molecule type" value="Genomic_DNA"/>
</dbReference>
<dbReference type="PRINTS" id="PR00081">
    <property type="entry name" value="GDHRDH"/>
</dbReference>
<evidence type="ECO:0000313" key="3">
    <source>
        <dbReference type="EMBL" id="KRK39803.1"/>
    </source>
</evidence>
<dbReference type="InterPro" id="IPR051911">
    <property type="entry name" value="SDR_oxidoreductase"/>
</dbReference>
<proteinExistence type="inferred from homology"/>
<dbReference type="InterPro" id="IPR002347">
    <property type="entry name" value="SDR_fam"/>
</dbReference>
<keyword evidence="4" id="KW-1185">Reference proteome</keyword>
<dbReference type="PANTHER" id="PTHR43976">
    <property type="entry name" value="SHORT CHAIN DEHYDROGENASE"/>
    <property type="match status" value="1"/>
</dbReference>
<dbReference type="GO" id="GO:0016491">
    <property type="term" value="F:oxidoreductase activity"/>
    <property type="evidence" value="ECO:0007669"/>
    <property type="project" value="UniProtKB-KW"/>
</dbReference>
<dbReference type="AlphaFoldDB" id="A0A0R1GZH9"/>
<evidence type="ECO:0000256" key="2">
    <source>
        <dbReference type="ARBA" id="ARBA00023002"/>
    </source>
</evidence>
<comment type="similarity">
    <text evidence="1">Belongs to the short-chain dehydrogenases/reductases (SDR) family.</text>
</comment>
<dbReference type="Pfam" id="PF00106">
    <property type="entry name" value="adh_short"/>
    <property type="match status" value="1"/>
</dbReference>
<dbReference type="STRING" id="1423726.FC07_GL002297"/>
<dbReference type="Proteomes" id="UP000051461">
    <property type="component" value="Unassembled WGS sequence"/>
</dbReference>
<evidence type="ECO:0000313" key="4">
    <source>
        <dbReference type="Proteomes" id="UP000051461"/>
    </source>
</evidence>
<organism evidence="3 4">
    <name type="scientific">Loigolactobacillus bifermentans DSM 20003</name>
    <dbReference type="NCBI Taxonomy" id="1423726"/>
    <lineage>
        <taxon>Bacteria</taxon>
        <taxon>Bacillati</taxon>
        <taxon>Bacillota</taxon>
        <taxon>Bacilli</taxon>
        <taxon>Lactobacillales</taxon>
        <taxon>Lactobacillaceae</taxon>
        <taxon>Loigolactobacillus</taxon>
    </lineage>
</organism>